<evidence type="ECO:0000256" key="4">
    <source>
        <dbReference type="ARBA" id="ARBA00022777"/>
    </source>
</evidence>
<evidence type="ECO:0000256" key="1">
    <source>
        <dbReference type="ARBA" id="ARBA00022527"/>
    </source>
</evidence>
<evidence type="ECO:0000256" key="6">
    <source>
        <dbReference type="PIRSR" id="PIRSR630616-1"/>
    </source>
</evidence>
<keyword evidence="1" id="KW-0723">Serine/threonine-protein kinase</keyword>
<protein>
    <recommendedName>
        <fullName evidence="10">Protein kinase domain-containing protein</fullName>
    </recommendedName>
</protein>
<reference evidence="11" key="1">
    <citation type="submission" date="2015-08" db="EMBL/GenBank/DDBJ databases">
        <authorList>
            <person name="Babu N.S."/>
            <person name="Beckwith C.J."/>
            <person name="Beseler K.G."/>
            <person name="Brison A."/>
            <person name="Carone J.V."/>
            <person name="Caskin T.P."/>
            <person name="Diamond M."/>
            <person name="Durham M.E."/>
            <person name="Foxe J.M."/>
            <person name="Go M."/>
            <person name="Henderson B.A."/>
            <person name="Jones I.B."/>
            <person name="McGettigan J.A."/>
            <person name="Micheletti S.J."/>
            <person name="Nasrallah M.E."/>
            <person name="Ortiz D."/>
            <person name="Piller C.R."/>
            <person name="Privatt S.R."/>
            <person name="Schneider S.L."/>
            <person name="Sharp S."/>
            <person name="Smith T.C."/>
            <person name="Stanton J.D."/>
            <person name="Ullery H.E."/>
            <person name="Wilson R.J."/>
            <person name="Serrano M.G."/>
            <person name="Buck G."/>
            <person name="Lee V."/>
            <person name="Wang Y."/>
            <person name="Carvalho R."/>
            <person name="Voegtly L."/>
            <person name="Shi R."/>
            <person name="Duckworth R."/>
            <person name="Johnson A."/>
            <person name="Loviza R."/>
            <person name="Walstead R."/>
            <person name="Shah Z."/>
            <person name="Kiflezghi M."/>
            <person name="Wade K."/>
            <person name="Ball S.L."/>
            <person name="Bradley K.W."/>
            <person name="Asai D.J."/>
            <person name="Bowman C.A."/>
            <person name="Russell D.A."/>
            <person name="Pope W.H."/>
            <person name="Jacobs-Sera D."/>
            <person name="Hendrix R.W."/>
            <person name="Hatfull G.F."/>
        </authorList>
    </citation>
    <scope>NUCLEOTIDE SEQUENCE</scope>
</reference>
<dbReference type="PROSITE" id="PS50011">
    <property type="entry name" value="PROTEIN_KINASE_DOM"/>
    <property type="match status" value="1"/>
</dbReference>
<dbReference type="InterPro" id="IPR000719">
    <property type="entry name" value="Prot_kinase_dom"/>
</dbReference>
<dbReference type="PANTHER" id="PTHR24350">
    <property type="entry name" value="SERINE/THREONINE-PROTEIN KINASE IAL-RELATED"/>
    <property type="match status" value="1"/>
</dbReference>
<feature type="binding site" evidence="7">
    <location>
        <begin position="153"/>
        <end position="154"/>
    </location>
    <ligand>
        <name>ATP</name>
        <dbReference type="ChEBI" id="CHEBI:30616"/>
    </ligand>
</feature>
<feature type="cross-link" description="Glycyl lysine isopeptide (Lys-Gly) (interchain with G-Cter in SUMO2)" evidence="8">
    <location>
        <position position="151"/>
    </location>
</feature>
<dbReference type="GO" id="GO:0005524">
    <property type="term" value="F:ATP binding"/>
    <property type="evidence" value="ECO:0007669"/>
    <property type="project" value="UniProtKB-KW"/>
</dbReference>
<accession>A0A1D1ZYZ3</accession>
<dbReference type="InterPro" id="IPR011009">
    <property type="entry name" value="Kinase-like_dom_sf"/>
</dbReference>
<evidence type="ECO:0000256" key="7">
    <source>
        <dbReference type="PIRSR" id="PIRSR630616-2"/>
    </source>
</evidence>
<keyword evidence="2" id="KW-0808">Transferase</keyword>
<evidence type="ECO:0000256" key="5">
    <source>
        <dbReference type="ARBA" id="ARBA00022840"/>
    </source>
</evidence>
<evidence type="ECO:0000313" key="11">
    <source>
        <dbReference type="EMBL" id="JAT72166.1"/>
    </source>
</evidence>
<evidence type="ECO:0000256" key="2">
    <source>
        <dbReference type="ARBA" id="ARBA00022679"/>
    </source>
</evidence>
<dbReference type="GO" id="GO:0004674">
    <property type="term" value="F:protein serine/threonine kinase activity"/>
    <property type="evidence" value="ECO:0007669"/>
    <property type="project" value="UniProtKB-KW"/>
</dbReference>
<evidence type="ECO:0000259" key="10">
    <source>
        <dbReference type="PROSITE" id="PS50011"/>
    </source>
</evidence>
<evidence type="ECO:0000256" key="3">
    <source>
        <dbReference type="ARBA" id="ARBA00022741"/>
    </source>
</evidence>
<proteinExistence type="predicted"/>
<name>A0A1D1ZYZ3_AUXPR</name>
<feature type="active site" description="Proton acceptor" evidence="6">
    <location>
        <position position="149"/>
    </location>
</feature>
<dbReference type="PROSITE" id="PS00108">
    <property type="entry name" value="PROTEIN_KINASE_ST"/>
    <property type="match status" value="1"/>
</dbReference>
<dbReference type="InterPro" id="IPR008271">
    <property type="entry name" value="Ser/Thr_kinase_AS"/>
</dbReference>
<dbReference type="EMBL" id="GDKF01006456">
    <property type="protein sequence ID" value="JAT72166.1"/>
    <property type="molecule type" value="Transcribed_RNA"/>
</dbReference>
<dbReference type="SUPFAM" id="SSF56112">
    <property type="entry name" value="Protein kinase-like (PK-like)"/>
    <property type="match status" value="1"/>
</dbReference>
<evidence type="ECO:0000256" key="8">
    <source>
        <dbReference type="PIRSR" id="PIRSR630616-3"/>
    </source>
</evidence>
<dbReference type="Pfam" id="PF00069">
    <property type="entry name" value="Pkinase"/>
    <property type="match status" value="1"/>
</dbReference>
<keyword evidence="5 7" id="KW-0067">ATP-binding</keyword>
<feature type="compositionally biased region" description="Basic and acidic residues" evidence="9">
    <location>
        <begin position="308"/>
        <end position="319"/>
    </location>
</feature>
<organism evidence="11">
    <name type="scientific">Auxenochlorella protothecoides</name>
    <name type="common">Green microalga</name>
    <name type="synonym">Chlorella protothecoides</name>
    <dbReference type="NCBI Taxonomy" id="3075"/>
    <lineage>
        <taxon>Eukaryota</taxon>
        <taxon>Viridiplantae</taxon>
        <taxon>Chlorophyta</taxon>
        <taxon>core chlorophytes</taxon>
        <taxon>Trebouxiophyceae</taxon>
        <taxon>Chlorellales</taxon>
        <taxon>Chlorellaceae</taxon>
        <taxon>Auxenochlorella</taxon>
    </lineage>
</organism>
<gene>
    <name evidence="11" type="ORF">g.32958</name>
</gene>
<dbReference type="Gene3D" id="1.10.510.10">
    <property type="entry name" value="Transferase(Phosphotransferase) domain 1"/>
    <property type="match status" value="1"/>
</dbReference>
<dbReference type="SMART" id="SM00220">
    <property type="entry name" value="S_TKc"/>
    <property type="match status" value="1"/>
</dbReference>
<dbReference type="AlphaFoldDB" id="A0A1D1ZYZ3"/>
<keyword evidence="3 7" id="KW-0547">Nucleotide-binding</keyword>
<feature type="region of interest" description="Disordered" evidence="9">
    <location>
        <begin position="306"/>
        <end position="429"/>
    </location>
</feature>
<dbReference type="InterPro" id="IPR030616">
    <property type="entry name" value="Aur-like"/>
</dbReference>
<evidence type="ECO:0000256" key="9">
    <source>
        <dbReference type="SAM" id="MobiDB-lite"/>
    </source>
</evidence>
<feature type="compositionally biased region" description="Basic and acidic residues" evidence="9">
    <location>
        <begin position="326"/>
        <end position="338"/>
    </location>
</feature>
<feature type="domain" description="Protein kinase" evidence="10">
    <location>
        <begin position="26"/>
        <end position="302"/>
    </location>
</feature>
<keyword evidence="4" id="KW-0418">Kinase</keyword>
<feature type="binding site" evidence="7">
    <location>
        <position position="167"/>
    </location>
    <ligand>
        <name>ATP</name>
        <dbReference type="ChEBI" id="CHEBI:30616"/>
    </ligand>
</feature>
<sequence>SYHVGTMCMADTSLRRRASAAHADTYPRLKTLHRGGNSVVYRAQSPAGGTLVAKRYHIHAMCSRELGAMRREMRLLRLSQDVPGVVRLLDQHETALTTCMIMEDCDGGDLYNMMRFGDALSADWVASTVVKPLLRILASLHATSIIHRDIKPENLLLDARGSLKLADFGLSIDQREEIPFLRAGTLDYMAPEVVRGRSTASSQLWEGPETSLAELEAAGIAPYDEKVDVWAVGVLAYELVVGQAPFFSPSEQRTMENIRAARAPHIPLRLAGTPWADFVATALAPNSTERPSAARLLDHAWLAGEGPEEARGEGIDRPPETLQPPKSREVEAEGKLHAEQPSSPRTPVRRDASARSRPVLHLTASCQQHSRAAAVSAPPPCHRPTRMERPDCGVLSNTIAPLKGKLTHPSSARTPAHPQHQATAMPRRA</sequence>
<feature type="non-terminal residue" evidence="11">
    <location>
        <position position="1"/>
    </location>
</feature>